<feature type="domain" description="Restriction endonuclease type I HsdR N-terminal" evidence="8">
    <location>
        <begin position="26"/>
        <end position="136"/>
    </location>
</feature>
<evidence type="ECO:0000256" key="5">
    <source>
        <dbReference type="ARBA" id="ARBA00022747"/>
    </source>
</evidence>
<dbReference type="InterPro" id="IPR011639">
    <property type="entry name" value="MethylTrfase_TaqI-like_dom"/>
</dbReference>
<dbReference type="GO" id="GO:0009307">
    <property type="term" value="P:DNA restriction-modification system"/>
    <property type="evidence" value="ECO:0007669"/>
    <property type="project" value="UniProtKB-KW"/>
</dbReference>
<dbReference type="AlphaFoldDB" id="A0A975BGK2"/>
<proteinExistence type="predicted"/>
<dbReference type="Gene3D" id="3.40.50.150">
    <property type="entry name" value="Vaccinia Virus protein VP39"/>
    <property type="match status" value="1"/>
</dbReference>
<comment type="catalytic activity">
    <reaction evidence="7">
        <text>a 2'-deoxyadenosine in DNA + S-adenosyl-L-methionine = an N(6)-methyl-2'-deoxyadenosine in DNA + S-adenosyl-L-homocysteine + H(+)</text>
        <dbReference type="Rhea" id="RHEA:15197"/>
        <dbReference type="Rhea" id="RHEA-COMP:12418"/>
        <dbReference type="Rhea" id="RHEA-COMP:12419"/>
        <dbReference type="ChEBI" id="CHEBI:15378"/>
        <dbReference type="ChEBI" id="CHEBI:57856"/>
        <dbReference type="ChEBI" id="CHEBI:59789"/>
        <dbReference type="ChEBI" id="CHEBI:90615"/>
        <dbReference type="ChEBI" id="CHEBI:90616"/>
        <dbReference type="EC" id="2.1.1.72"/>
    </reaction>
</comment>
<organism evidence="11 12">
    <name type="scientific">Desulfonema magnum</name>
    <dbReference type="NCBI Taxonomy" id="45655"/>
    <lineage>
        <taxon>Bacteria</taxon>
        <taxon>Pseudomonadati</taxon>
        <taxon>Thermodesulfobacteriota</taxon>
        <taxon>Desulfobacteria</taxon>
        <taxon>Desulfobacterales</taxon>
        <taxon>Desulfococcaceae</taxon>
        <taxon>Desulfonema</taxon>
    </lineage>
</organism>
<keyword evidence="2" id="KW-0489">Methyltransferase</keyword>
<dbReference type="InterPro" id="IPR007409">
    <property type="entry name" value="Restrct_endonuc_type1_HsdR_N"/>
</dbReference>
<keyword evidence="6" id="KW-0238">DNA-binding</keyword>
<dbReference type="RefSeq" id="WP_207681063.1">
    <property type="nucleotide sequence ID" value="NZ_CP061800.1"/>
</dbReference>
<dbReference type="EC" id="2.1.1.72" evidence="1"/>
<gene>
    <name evidence="11" type="ORF">dnm_006690</name>
</gene>
<dbReference type="InterPro" id="IPR023135">
    <property type="entry name" value="N6_DNA_MeTrfase_TaqI_C"/>
</dbReference>
<sequence>MNVPDRIKKLTETFDYNLETYKKSSYNETQLRREFIDPFFEALGWDITNRRGYAEAYKDVIHEDAIKIGGATKAPDYCFRIGGIRKFFVEAKKPAVNIRENIHPAYQLRRYGWSAKLPVSILTDFEAFAVYDCRVKPARTDKASHSRIHYLKYTDYIDRWEEIESIFSREAILKGSFDKYVESKKNKRGTAEVDTAFLQEIERWREILAKNTALRNPGLSQRELNFAVWKTIDRIIFLRICEDRGIENYGRLMALQNGENVYKRLFRLFRKADEKYNSGLFHFKKEKTRENFDSLTPKLNIDDNVLKDIFKNLYYPDSPYEFSVLPADILGQVYEKFLGKVIRLTPKHHAKIEEKPEVRKSGGVYYTPTYIVDYIVKQTVGKLVRGKKPGPRGAVSRLKILDPACGSGSFLIGAYQFLLDWHLDQYVNDNPEKWTKGKSPRVYPSDKGEWRLTTDERKRILLNNVFGVDIDPQAVEVTKLSLLLKVLEGKDEQSIGKQMALFQERVLPDLAKNIRCGNSLIGSDFYDGNRVSQTDEDEIYRMNAFDWDAEFADIMKKRGFDAVIGNPPYVFGRDWKALKIDDNIKAYLGKKYSSSPYQLDMFSIFMELASLLCRNKGYIGQIVPNVWLTNTYSSKTRKFILSHSNELCILKPPADIFQGLTVDTIVYIYQLSEKLSKTFDIKALKGNELSKIATHSRKKYSDGLCPISTSLNSIETDLVFRIAENYPKLQEFSKITRGVHSYRTGGYGKTAFGTGHQTAKDVKDRPYHSPVKKNGYRPFIYGRDLKRFTPPMPGEYIKYGSWLAEPRQPEFFEGTRIYSRKILADRLLVTLEKSESVADQQVYITLPGTDTVKASYLAGILGSLLISFFIRGFYDEANDAFPQIKVSQLKAIPIRTINFSDPAEKKLHDQMANLVDQLLNLNKKLNNAKLPQEKNLLQRQIESTDKQIDQLVYKLYELTDEEIKIVESVS</sequence>
<dbReference type="InterPro" id="IPR002052">
    <property type="entry name" value="DNA_methylase_N6_adenine_CS"/>
</dbReference>
<evidence type="ECO:0000259" key="9">
    <source>
        <dbReference type="Pfam" id="PF07669"/>
    </source>
</evidence>
<dbReference type="InterPro" id="IPR025931">
    <property type="entry name" value="TaqI_C"/>
</dbReference>
<evidence type="ECO:0000313" key="11">
    <source>
        <dbReference type="EMBL" id="QTA84670.1"/>
    </source>
</evidence>
<dbReference type="PRINTS" id="PR00507">
    <property type="entry name" value="N12N6MTFRASE"/>
</dbReference>
<dbReference type="PANTHER" id="PTHR33841:SF1">
    <property type="entry name" value="DNA METHYLTRANSFERASE A"/>
    <property type="match status" value="1"/>
</dbReference>
<dbReference type="PANTHER" id="PTHR33841">
    <property type="entry name" value="DNA METHYLTRANSFERASE YEEA-RELATED"/>
    <property type="match status" value="1"/>
</dbReference>
<dbReference type="EMBL" id="CP061800">
    <property type="protein sequence ID" value="QTA84670.1"/>
    <property type="molecule type" value="Genomic_DNA"/>
</dbReference>
<dbReference type="Pfam" id="PF07669">
    <property type="entry name" value="Eco57I"/>
    <property type="match status" value="1"/>
</dbReference>
<dbReference type="GO" id="GO:0009007">
    <property type="term" value="F:site-specific DNA-methyltransferase (adenine-specific) activity"/>
    <property type="evidence" value="ECO:0007669"/>
    <property type="project" value="UniProtKB-EC"/>
</dbReference>
<dbReference type="GO" id="GO:0032259">
    <property type="term" value="P:methylation"/>
    <property type="evidence" value="ECO:0007669"/>
    <property type="project" value="UniProtKB-KW"/>
</dbReference>
<dbReference type="PROSITE" id="PS00092">
    <property type="entry name" value="N6_MTASE"/>
    <property type="match status" value="1"/>
</dbReference>
<dbReference type="SUPFAM" id="SSF53335">
    <property type="entry name" value="S-adenosyl-L-methionine-dependent methyltransferases"/>
    <property type="match status" value="1"/>
</dbReference>
<reference evidence="11" key="1">
    <citation type="journal article" date="2021" name="Microb. Physiol.">
        <title>Proteogenomic Insights into the Physiology of Marine, Sulfate-Reducing, Filamentous Desulfonema limicola and Desulfonema magnum.</title>
        <authorList>
            <person name="Schnaars V."/>
            <person name="Wohlbrand L."/>
            <person name="Scheve S."/>
            <person name="Hinrichs C."/>
            <person name="Reinhardt R."/>
            <person name="Rabus R."/>
        </authorList>
    </citation>
    <scope>NUCLEOTIDE SEQUENCE</scope>
    <source>
        <strain evidence="11">4be13</strain>
    </source>
</reference>
<dbReference type="GO" id="GO:0003677">
    <property type="term" value="F:DNA binding"/>
    <property type="evidence" value="ECO:0007669"/>
    <property type="project" value="UniProtKB-KW"/>
</dbReference>
<evidence type="ECO:0000313" key="12">
    <source>
        <dbReference type="Proteomes" id="UP000663722"/>
    </source>
</evidence>
<keyword evidence="5" id="KW-0680">Restriction system</keyword>
<keyword evidence="4" id="KW-0949">S-adenosyl-L-methionine</keyword>
<dbReference type="InterPro" id="IPR050953">
    <property type="entry name" value="N4_N6_ade-DNA_methylase"/>
</dbReference>
<evidence type="ECO:0000256" key="4">
    <source>
        <dbReference type="ARBA" id="ARBA00022691"/>
    </source>
</evidence>
<keyword evidence="3" id="KW-0808">Transferase</keyword>
<evidence type="ECO:0000256" key="7">
    <source>
        <dbReference type="ARBA" id="ARBA00047942"/>
    </source>
</evidence>
<dbReference type="REBASE" id="493052">
    <property type="entry name" value="Dma2077ORF6690P"/>
</dbReference>
<dbReference type="Proteomes" id="UP000663722">
    <property type="component" value="Chromosome"/>
</dbReference>
<dbReference type="Gene3D" id="3.90.1570.30">
    <property type="match status" value="1"/>
</dbReference>
<evidence type="ECO:0000259" key="10">
    <source>
        <dbReference type="Pfam" id="PF12950"/>
    </source>
</evidence>
<name>A0A975BGK2_9BACT</name>
<evidence type="ECO:0000256" key="1">
    <source>
        <dbReference type="ARBA" id="ARBA00011900"/>
    </source>
</evidence>
<dbReference type="InterPro" id="IPR029063">
    <property type="entry name" value="SAM-dependent_MTases_sf"/>
</dbReference>
<keyword evidence="12" id="KW-1185">Reference proteome</keyword>
<accession>A0A975BGK2</accession>
<evidence type="ECO:0000256" key="2">
    <source>
        <dbReference type="ARBA" id="ARBA00022603"/>
    </source>
</evidence>
<feature type="domain" description="TaqI-like C-terminal specificity" evidence="10">
    <location>
        <begin position="778"/>
        <end position="894"/>
    </location>
</feature>
<dbReference type="Gene3D" id="3.90.220.10">
    <property type="entry name" value="Adenine-n6-DNA-methyltransferase Taqi, Chain A, domain 2"/>
    <property type="match status" value="1"/>
</dbReference>
<protein>
    <recommendedName>
        <fullName evidence="1">site-specific DNA-methyltransferase (adenine-specific)</fullName>
        <ecNumber evidence="1">2.1.1.72</ecNumber>
    </recommendedName>
</protein>
<dbReference type="Pfam" id="PF12950">
    <property type="entry name" value="TaqI_C"/>
    <property type="match status" value="1"/>
</dbReference>
<evidence type="ECO:0000256" key="6">
    <source>
        <dbReference type="ARBA" id="ARBA00023125"/>
    </source>
</evidence>
<evidence type="ECO:0000259" key="8">
    <source>
        <dbReference type="Pfam" id="PF04313"/>
    </source>
</evidence>
<dbReference type="KEGG" id="dmm:dnm_006690"/>
<dbReference type="Pfam" id="PF04313">
    <property type="entry name" value="HSDR_N"/>
    <property type="match status" value="1"/>
</dbReference>
<feature type="domain" description="Type II methyltransferase M.TaqI-like" evidence="9">
    <location>
        <begin position="463"/>
        <end position="645"/>
    </location>
</feature>
<evidence type="ECO:0000256" key="3">
    <source>
        <dbReference type="ARBA" id="ARBA00022679"/>
    </source>
</evidence>